<reference evidence="2 3" key="1">
    <citation type="submission" date="2017-10" db="EMBL/GenBank/DDBJ databases">
        <title>Sedimentibacterium mangrovi gen. nov., sp. nov., a novel member of family Phyllobacteriacea isolated from mangrove sediment.</title>
        <authorList>
            <person name="Liao H."/>
            <person name="Tian Y."/>
        </authorList>
    </citation>
    <scope>NUCLEOTIDE SEQUENCE [LARGE SCALE GENOMIC DNA]</scope>
    <source>
        <strain evidence="2 3">X9-2-2</strain>
    </source>
</reference>
<organism evidence="2 3">
    <name type="scientific">Zhengella mangrovi</name>
    <dbReference type="NCBI Taxonomy" id="1982044"/>
    <lineage>
        <taxon>Bacteria</taxon>
        <taxon>Pseudomonadati</taxon>
        <taxon>Pseudomonadota</taxon>
        <taxon>Alphaproteobacteria</taxon>
        <taxon>Hyphomicrobiales</taxon>
        <taxon>Notoacmeibacteraceae</taxon>
        <taxon>Zhengella</taxon>
    </lineage>
</organism>
<dbReference type="InterPro" id="IPR011105">
    <property type="entry name" value="Cell_wall_hydrolase_SleB"/>
</dbReference>
<dbReference type="Gene3D" id="1.10.10.2520">
    <property type="entry name" value="Cell wall hydrolase SleB, domain 1"/>
    <property type="match status" value="1"/>
</dbReference>
<dbReference type="OrthoDB" id="9785345at2"/>
<name>A0A2G1QNG1_9HYPH</name>
<dbReference type="RefSeq" id="WP_099306386.1">
    <property type="nucleotide sequence ID" value="NZ_PDVP01000005.1"/>
</dbReference>
<gene>
    <name evidence="2" type="ORF">CSC94_10970</name>
</gene>
<protein>
    <submittedName>
        <fullName evidence="2">Cell wall hydrolase</fullName>
    </submittedName>
</protein>
<sequence length="393" mass="42637">MRRSRSVSARAAHRHQSLLTPLVLGLAAWIAFPVIGAQQDVTAFVSGLESGKARWSAVVEKSVAGSTHAAEMPFANDDVVTGSISGAGLRARGIGDVAFRGKGGKAPETPDELRINRSEKQGRLVKVAPVAPPKSFNAGSVNERTSSLLRPTIDTGAKMAFIKTEIAGNELRLASTFFTMKEKKVAPDLPVSIAALVNNDTPDILAAAYAPAKPDYARQSPFASLLKDETKKAGRFVPPVARDDHDWAKSPLPAAAFSDREQQCLAAGVYFEARGEPVKGQAAVAQVILNRVRNPDYPNTICGVVYQNETWRNRCQFSFACDGIRDRIASPAHWTTAKEVAMAVTAGRIWLPGVGSSTHYHATYVHPRWARTMKKMKQIGRHIFYRTYGGGWS</sequence>
<dbReference type="GO" id="GO:0016787">
    <property type="term" value="F:hydrolase activity"/>
    <property type="evidence" value="ECO:0007669"/>
    <property type="project" value="UniProtKB-KW"/>
</dbReference>
<dbReference type="EMBL" id="PDVP01000005">
    <property type="protein sequence ID" value="PHP67066.1"/>
    <property type="molecule type" value="Genomic_DNA"/>
</dbReference>
<dbReference type="Pfam" id="PF07486">
    <property type="entry name" value="Hydrolase_2"/>
    <property type="match status" value="1"/>
</dbReference>
<accession>A0A2G1QNG1</accession>
<keyword evidence="3" id="KW-1185">Reference proteome</keyword>
<feature type="domain" description="Cell wall hydrolase SleB" evidence="1">
    <location>
        <begin position="275"/>
        <end position="385"/>
    </location>
</feature>
<dbReference type="InterPro" id="IPR042047">
    <property type="entry name" value="SleB_dom1"/>
</dbReference>
<dbReference type="Proteomes" id="UP000221168">
    <property type="component" value="Unassembled WGS sequence"/>
</dbReference>
<dbReference type="AlphaFoldDB" id="A0A2G1QNG1"/>
<evidence type="ECO:0000313" key="3">
    <source>
        <dbReference type="Proteomes" id="UP000221168"/>
    </source>
</evidence>
<evidence type="ECO:0000259" key="1">
    <source>
        <dbReference type="Pfam" id="PF07486"/>
    </source>
</evidence>
<comment type="caution">
    <text evidence="2">The sequence shown here is derived from an EMBL/GenBank/DDBJ whole genome shotgun (WGS) entry which is preliminary data.</text>
</comment>
<keyword evidence="2" id="KW-0378">Hydrolase</keyword>
<proteinExistence type="predicted"/>
<evidence type="ECO:0000313" key="2">
    <source>
        <dbReference type="EMBL" id="PHP67066.1"/>
    </source>
</evidence>